<accession>A0A7Y0LFI7</accession>
<keyword evidence="3" id="KW-1185">Reference proteome</keyword>
<organism evidence="2 3">
    <name type="scientific">Thalassotalea algicola</name>
    <dbReference type="NCBI Taxonomy" id="2716224"/>
    <lineage>
        <taxon>Bacteria</taxon>
        <taxon>Pseudomonadati</taxon>
        <taxon>Pseudomonadota</taxon>
        <taxon>Gammaproteobacteria</taxon>
        <taxon>Alteromonadales</taxon>
        <taxon>Colwelliaceae</taxon>
        <taxon>Thalassotalea</taxon>
    </lineage>
</organism>
<dbReference type="RefSeq" id="WP_169076716.1">
    <property type="nucleotide sequence ID" value="NZ_JABBXH010000008.1"/>
</dbReference>
<dbReference type="EMBL" id="JABBXH010000008">
    <property type="protein sequence ID" value="NMP33398.1"/>
    <property type="molecule type" value="Genomic_DNA"/>
</dbReference>
<dbReference type="InterPro" id="IPR052165">
    <property type="entry name" value="Membrane_assoc_protease"/>
</dbReference>
<gene>
    <name evidence="2" type="ORF">HII17_17765</name>
</gene>
<reference evidence="2 3" key="1">
    <citation type="submission" date="2020-04" db="EMBL/GenBank/DDBJ databases">
        <title>Thalassotalea sp. M1531, isolated from the surface of marine red alga.</title>
        <authorList>
            <person name="Pang L."/>
            <person name="Lu D.-C."/>
        </authorList>
    </citation>
    <scope>NUCLEOTIDE SEQUENCE [LARGE SCALE GENOMIC DNA]</scope>
    <source>
        <strain evidence="2 3">M1531</strain>
    </source>
</reference>
<feature type="transmembrane region" description="Helical" evidence="1">
    <location>
        <begin position="57"/>
        <end position="76"/>
    </location>
</feature>
<sequence>MDWIIENPGQSLVTIGIVLLIVEMLLLGFSTFILTFVGLSTIVTGIAIAIGLLPSDLLTILVSNAVLASVFAILLWKPLKQFQNRQDTHAVKNDLIGLEFVLPDSIGPSTSCKHRLSGVEWQVKSATEISAETSVTIVKTDVGVLWVEAA</sequence>
<dbReference type="PANTHER" id="PTHR33507">
    <property type="entry name" value="INNER MEMBRANE PROTEIN YBBJ"/>
    <property type="match status" value="1"/>
</dbReference>
<evidence type="ECO:0000313" key="3">
    <source>
        <dbReference type="Proteomes" id="UP000568664"/>
    </source>
</evidence>
<keyword evidence="1" id="KW-0812">Transmembrane</keyword>
<dbReference type="Proteomes" id="UP000568664">
    <property type="component" value="Unassembled WGS sequence"/>
</dbReference>
<feature type="transmembrane region" description="Helical" evidence="1">
    <location>
        <begin position="12"/>
        <end position="37"/>
    </location>
</feature>
<protein>
    <submittedName>
        <fullName evidence="2">NfeD family protein</fullName>
    </submittedName>
</protein>
<proteinExistence type="predicted"/>
<dbReference type="AlphaFoldDB" id="A0A7Y0LFI7"/>
<name>A0A7Y0LFI7_9GAMM</name>
<evidence type="ECO:0000256" key="1">
    <source>
        <dbReference type="SAM" id="Phobius"/>
    </source>
</evidence>
<evidence type="ECO:0000313" key="2">
    <source>
        <dbReference type="EMBL" id="NMP33398.1"/>
    </source>
</evidence>
<keyword evidence="1" id="KW-1133">Transmembrane helix</keyword>
<comment type="caution">
    <text evidence="2">The sequence shown here is derived from an EMBL/GenBank/DDBJ whole genome shotgun (WGS) entry which is preliminary data.</text>
</comment>
<keyword evidence="1" id="KW-0472">Membrane</keyword>